<dbReference type="AlphaFoldDB" id="A0AAN7EJG2"/>
<evidence type="ECO:0000256" key="2">
    <source>
        <dbReference type="ARBA" id="ARBA00022723"/>
    </source>
</evidence>
<evidence type="ECO:0000313" key="7">
    <source>
        <dbReference type="EMBL" id="KAK4573006.1"/>
    </source>
</evidence>
<evidence type="ECO:0000256" key="3">
    <source>
        <dbReference type="ARBA" id="ARBA00022801"/>
    </source>
</evidence>
<name>A0AAN7EJG2_QUERU</name>
<keyword evidence="4 5" id="KW-0460">Magnesium</keyword>
<dbReference type="GO" id="GO:0008081">
    <property type="term" value="F:phosphoric diester hydrolase activity"/>
    <property type="evidence" value="ECO:0007669"/>
    <property type="project" value="TreeGrafter"/>
</dbReference>
<comment type="similarity">
    <text evidence="1">Belongs to the DNA repair enzymes AP/ExoA family.</text>
</comment>
<feature type="domain" description="Endonuclease/exonuclease/phosphatase" evidence="6">
    <location>
        <begin position="6"/>
        <end position="44"/>
    </location>
</feature>
<dbReference type="GO" id="GO:0008311">
    <property type="term" value="F:double-stranded DNA 3'-5' DNA exonuclease activity"/>
    <property type="evidence" value="ECO:0007669"/>
    <property type="project" value="TreeGrafter"/>
</dbReference>
<feature type="binding site" evidence="5">
    <location>
        <position position="38"/>
    </location>
    <ligand>
        <name>Mg(2+)</name>
        <dbReference type="ChEBI" id="CHEBI:18420"/>
        <label>1</label>
    </ligand>
</feature>
<evidence type="ECO:0000256" key="1">
    <source>
        <dbReference type="ARBA" id="ARBA00007092"/>
    </source>
</evidence>
<keyword evidence="8" id="KW-1185">Reference proteome</keyword>
<evidence type="ECO:0000256" key="4">
    <source>
        <dbReference type="ARBA" id="ARBA00022842"/>
    </source>
</evidence>
<dbReference type="SUPFAM" id="SSF56219">
    <property type="entry name" value="DNase I-like"/>
    <property type="match status" value="1"/>
</dbReference>
<dbReference type="Proteomes" id="UP001324115">
    <property type="component" value="Unassembled WGS sequence"/>
</dbReference>
<gene>
    <name evidence="7" type="ORF">RGQ29_031109</name>
</gene>
<protein>
    <recommendedName>
        <fullName evidence="6">Endonuclease/exonuclease/phosphatase domain-containing protein</fullName>
    </recommendedName>
</protein>
<organism evidence="7 8">
    <name type="scientific">Quercus rubra</name>
    <name type="common">Northern red oak</name>
    <name type="synonym">Quercus borealis</name>
    <dbReference type="NCBI Taxonomy" id="3512"/>
    <lineage>
        <taxon>Eukaryota</taxon>
        <taxon>Viridiplantae</taxon>
        <taxon>Streptophyta</taxon>
        <taxon>Embryophyta</taxon>
        <taxon>Tracheophyta</taxon>
        <taxon>Spermatophyta</taxon>
        <taxon>Magnoliopsida</taxon>
        <taxon>eudicotyledons</taxon>
        <taxon>Gunneridae</taxon>
        <taxon>Pentapetalae</taxon>
        <taxon>rosids</taxon>
        <taxon>fabids</taxon>
        <taxon>Fagales</taxon>
        <taxon>Fagaceae</taxon>
        <taxon>Quercus</taxon>
    </lineage>
</organism>
<evidence type="ECO:0000259" key="6">
    <source>
        <dbReference type="Pfam" id="PF03372"/>
    </source>
</evidence>
<evidence type="ECO:0000256" key="5">
    <source>
        <dbReference type="PIRSR" id="PIRSR604808-2"/>
    </source>
</evidence>
<dbReference type="Gene3D" id="3.60.10.10">
    <property type="entry name" value="Endonuclease/exonuclease/phosphatase"/>
    <property type="match status" value="1"/>
</dbReference>
<sequence length="56" mass="6722">MNLKMLSWNVRGLNVVEKRLQIRNLLRTWRLDILCLQETKLGWITRGIVRSIWSCP</sequence>
<dbReference type="GO" id="GO:0006284">
    <property type="term" value="P:base-excision repair"/>
    <property type="evidence" value="ECO:0007669"/>
    <property type="project" value="TreeGrafter"/>
</dbReference>
<keyword evidence="3" id="KW-0378">Hydrolase</keyword>
<keyword evidence="5" id="KW-0464">Manganese</keyword>
<reference evidence="7 8" key="1">
    <citation type="journal article" date="2023" name="G3 (Bethesda)">
        <title>A haplotype-resolved chromosome-scale genome for Quercus rubra L. provides insights into the genetics of adaptive traits for red oak species.</title>
        <authorList>
            <person name="Kapoor B."/>
            <person name="Jenkins J."/>
            <person name="Schmutz J."/>
            <person name="Zhebentyayeva T."/>
            <person name="Kuelheim C."/>
            <person name="Coggeshall M."/>
            <person name="Heim C."/>
            <person name="Lasky J.R."/>
            <person name="Leites L."/>
            <person name="Islam-Faridi N."/>
            <person name="Romero-Severson J."/>
            <person name="DeLeo V.L."/>
            <person name="Lucas S.M."/>
            <person name="Lazic D."/>
            <person name="Gailing O."/>
            <person name="Carlson J."/>
            <person name="Staton M."/>
        </authorList>
    </citation>
    <scope>NUCLEOTIDE SEQUENCE [LARGE SCALE GENOMIC DNA]</scope>
    <source>
        <strain evidence="7">Pseudo-F2</strain>
    </source>
</reference>
<dbReference type="InterPro" id="IPR005135">
    <property type="entry name" value="Endo/exonuclease/phosphatase"/>
</dbReference>
<dbReference type="InterPro" id="IPR036691">
    <property type="entry name" value="Endo/exonu/phosph_ase_sf"/>
</dbReference>
<comment type="cofactor">
    <cofactor evidence="5">
        <name>Mg(2+)</name>
        <dbReference type="ChEBI" id="CHEBI:18420"/>
    </cofactor>
    <cofactor evidence="5">
        <name>Mn(2+)</name>
        <dbReference type="ChEBI" id="CHEBI:29035"/>
    </cofactor>
    <text evidence="5">Probably binds two magnesium or manganese ions per subunit.</text>
</comment>
<dbReference type="GO" id="GO:0003906">
    <property type="term" value="F:DNA-(apurinic or apyrimidinic site) endonuclease activity"/>
    <property type="evidence" value="ECO:0007669"/>
    <property type="project" value="TreeGrafter"/>
</dbReference>
<keyword evidence="2 5" id="KW-0479">Metal-binding</keyword>
<dbReference type="GO" id="GO:0046872">
    <property type="term" value="F:metal ion binding"/>
    <property type="evidence" value="ECO:0007669"/>
    <property type="project" value="UniProtKB-KW"/>
</dbReference>
<comment type="caution">
    <text evidence="7">The sequence shown here is derived from an EMBL/GenBank/DDBJ whole genome shotgun (WGS) entry which is preliminary data.</text>
</comment>
<accession>A0AAN7EJG2</accession>
<dbReference type="PANTHER" id="PTHR22748">
    <property type="entry name" value="AP ENDONUCLEASE"/>
    <property type="match status" value="1"/>
</dbReference>
<dbReference type="PANTHER" id="PTHR22748:SF19">
    <property type="entry name" value="ENDONUCLEASE_EXONUCLEASE_PHOSPHATASE DOMAIN-CONTAINING PROTEIN"/>
    <property type="match status" value="1"/>
</dbReference>
<evidence type="ECO:0000313" key="8">
    <source>
        <dbReference type="Proteomes" id="UP001324115"/>
    </source>
</evidence>
<dbReference type="EMBL" id="JAXUIC010000009">
    <property type="protein sequence ID" value="KAK4573006.1"/>
    <property type="molecule type" value="Genomic_DNA"/>
</dbReference>
<feature type="binding site" evidence="5">
    <location>
        <position position="9"/>
    </location>
    <ligand>
        <name>Mg(2+)</name>
        <dbReference type="ChEBI" id="CHEBI:18420"/>
        <label>1</label>
    </ligand>
</feature>
<dbReference type="GO" id="GO:0005634">
    <property type="term" value="C:nucleus"/>
    <property type="evidence" value="ECO:0007669"/>
    <property type="project" value="TreeGrafter"/>
</dbReference>
<dbReference type="InterPro" id="IPR004808">
    <property type="entry name" value="AP_endonuc_1"/>
</dbReference>
<dbReference type="Pfam" id="PF03372">
    <property type="entry name" value="Exo_endo_phos"/>
    <property type="match status" value="1"/>
</dbReference>
<proteinExistence type="inferred from homology"/>